<dbReference type="AlphaFoldDB" id="A0A7J6V494"/>
<accession>A0A7J6V494</accession>
<protein>
    <submittedName>
        <fullName evidence="2">Uncharacterized protein</fullName>
    </submittedName>
</protein>
<keyword evidence="3" id="KW-1185">Reference proteome</keyword>
<comment type="caution">
    <text evidence="2">The sequence shown here is derived from an EMBL/GenBank/DDBJ whole genome shotgun (WGS) entry which is preliminary data.</text>
</comment>
<sequence length="108" mass="12421">MKQQHMSKAERAICLSPNLIEFALFFTRILIHNSEFQRALQVAENALLILHPIDPARHSWEINLLDTTETDDPQQRNEALQQSLRGIINGIRGNEQQNSNSETEDDLE</sequence>
<organism evidence="2 3">
    <name type="scientific">Thalictrum thalictroides</name>
    <name type="common">Rue-anemone</name>
    <name type="synonym">Anemone thalictroides</name>
    <dbReference type="NCBI Taxonomy" id="46969"/>
    <lineage>
        <taxon>Eukaryota</taxon>
        <taxon>Viridiplantae</taxon>
        <taxon>Streptophyta</taxon>
        <taxon>Embryophyta</taxon>
        <taxon>Tracheophyta</taxon>
        <taxon>Spermatophyta</taxon>
        <taxon>Magnoliopsida</taxon>
        <taxon>Ranunculales</taxon>
        <taxon>Ranunculaceae</taxon>
        <taxon>Thalictroideae</taxon>
        <taxon>Thalictrum</taxon>
    </lineage>
</organism>
<name>A0A7J6V494_THATH</name>
<evidence type="ECO:0000256" key="1">
    <source>
        <dbReference type="SAM" id="MobiDB-lite"/>
    </source>
</evidence>
<proteinExistence type="predicted"/>
<evidence type="ECO:0000313" key="2">
    <source>
        <dbReference type="EMBL" id="KAF5179541.1"/>
    </source>
</evidence>
<gene>
    <name evidence="2" type="ORF">FRX31_030871</name>
</gene>
<feature type="non-terminal residue" evidence="2">
    <location>
        <position position="108"/>
    </location>
</feature>
<dbReference type="Proteomes" id="UP000554482">
    <property type="component" value="Unassembled WGS sequence"/>
</dbReference>
<feature type="region of interest" description="Disordered" evidence="1">
    <location>
        <begin position="87"/>
        <end position="108"/>
    </location>
</feature>
<dbReference type="EMBL" id="JABWDY010038639">
    <property type="protein sequence ID" value="KAF5179541.1"/>
    <property type="molecule type" value="Genomic_DNA"/>
</dbReference>
<reference evidence="2 3" key="1">
    <citation type="submission" date="2020-06" db="EMBL/GenBank/DDBJ databases">
        <title>Transcriptomic and genomic resources for Thalictrum thalictroides and T. hernandezii: Facilitating candidate gene discovery in an emerging model plant lineage.</title>
        <authorList>
            <person name="Arias T."/>
            <person name="Riano-Pachon D.M."/>
            <person name="Di Stilio V.S."/>
        </authorList>
    </citation>
    <scope>NUCLEOTIDE SEQUENCE [LARGE SCALE GENOMIC DNA]</scope>
    <source>
        <strain evidence="3">cv. WT478/WT964</strain>
        <tissue evidence="2">Leaves</tissue>
    </source>
</reference>
<evidence type="ECO:0000313" key="3">
    <source>
        <dbReference type="Proteomes" id="UP000554482"/>
    </source>
</evidence>